<evidence type="ECO:0000256" key="8">
    <source>
        <dbReference type="ARBA" id="ARBA00022838"/>
    </source>
</evidence>
<evidence type="ECO:0000313" key="15">
    <source>
        <dbReference type="Proteomes" id="UP000298138"/>
    </source>
</evidence>
<dbReference type="InParanoid" id="A0A4S2N2F0"/>
<evidence type="ECO:0000256" key="3">
    <source>
        <dbReference type="ARBA" id="ARBA00004629"/>
    </source>
</evidence>
<dbReference type="PANTHER" id="PTHR28262:SF1">
    <property type="entry name" value="DASH COMPLEX SUBUNIT SPC19"/>
    <property type="match status" value="1"/>
</dbReference>
<dbReference type="GO" id="GO:0008608">
    <property type="term" value="P:attachment of spindle microtubules to kinetochore"/>
    <property type="evidence" value="ECO:0007669"/>
    <property type="project" value="InterPro"/>
</dbReference>
<evidence type="ECO:0000256" key="10">
    <source>
        <dbReference type="ARBA" id="ARBA00023242"/>
    </source>
</evidence>
<evidence type="ECO:0000313" key="14">
    <source>
        <dbReference type="EMBL" id="TGZ83290.1"/>
    </source>
</evidence>
<comment type="similarity">
    <text evidence="4">Belongs to the DASH complex SPC19 family.</text>
</comment>
<feature type="coiled-coil region" evidence="13">
    <location>
        <begin position="124"/>
        <end position="158"/>
    </location>
</feature>
<comment type="subcellular location">
    <subcellularLocation>
        <location evidence="3">Chromosome</location>
        <location evidence="3">Centromere</location>
        <location evidence="3">Kinetochore</location>
    </subcellularLocation>
    <subcellularLocation>
        <location evidence="2">Cytoplasm</location>
        <location evidence="2">Cytoskeleton</location>
        <location evidence="2">Spindle</location>
    </subcellularLocation>
    <subcellularLocation>
        <location evidence="1">Nucleus</location>
    </subcellularLocation>
</comment>
<dbReference type="Proteomes" id="UP000298138">
    <property type="component" value="Unassembled WGS sequence"/>
</dbReference>
<evidence type="ECO:0000256" key="2">
    <source>
        <dbReference type="ARBA" id="ARBA00004186"/>
    </source>
</evidence>
<evidence type="ECO:0000256" key="9">
    <source>
        <dbReference type="ARBA" id="ARBA00023212"/>
    </source>
</evidence>
<proteinExistence type="inferred from homology"/>
<dbReference type="STRING" id="341454.A0A4S2N2F0"/>
<keyword evidence="11" id="KW-0137">Centromere</keyword>
<evidence type="ECO:0000256" key="7">
    <source>
        <dbReference type="ARBA" id="ARBA00022490"/>
    </source>
</evidence>
<keyword evidence="6" id="KW-0158">Chromosome</keyword>
<dbReference type="Pfam" id="PF08287">
    <property type="entry name" value="DASH_Spc19"/>
    <property type="match status" value="1"/>
</dbReference>
<gene>
    <name evidence="14" type="ORF">EX30DRAFT_329390</name>
</gene>
<dbReference type="PANTHER" id="PTHR28262">
    <property type="entry name" value="DASH COMPLEX SUBUNIT SPC19"/>
    <property type="match status" value="1"/>
</dbReference>
<evidence type="ECO:0000256" key="12">
    <source>
        <dbReference type="ARBA" id="ARBA00032583"/>
    </source>
</evidence>
<name>A0A4S2N2F0_9PEZI</name>
<dbReference type="AlphaFoldDB" id="A0A4S2N2F0"/>
<organism evidence="14 15">
    <name type="scientific">Ascodesmis nigricans</name>
    <dbReference type="NCBI Taxonomy" id="341454"/>
    <lineage>
        <taxon>Eukaryota</taxon>
        <taxon>Fungi</taxon>
        <taxon>Dikarya</taxon>
        <taxon>Ascomycota</taxon>
        <taxon>Pezizomycotina</taxon>
        <taxon>Pezizomycetes</taxon>
        <taxon>Pezizales</taxon>
        <taxon>Ascodesmidaceae</taxon>
        <taxon>Ascodesmis</taxon>
    </lineage>
</organism>
<reference evidence="14 15" key="1">
    <citation type="submission" date="2019-04" db="EMBL/GenBank/DDBJ databases">
        <title>Comparative genomics and transcriptomics to analyze fruiting body development in filamentous ascomycetes.</title>
        <authorList>
            <consortium name="DOE Joint Genome Institute"/>
            <person name="Lutkenhaus R."/>
            <person name="Traeger S."/>
            <person name="Breuer J."/>
            <person name="Kuo A."/>
            <person name="Lipzen A."/>
            <person name="Pangilinan J."/>
            <person name="Dilworth D."/>
            <person name="Sandor L."/>
            <person name="Poggeler S."/>
            <person name="Barry K."/>
            <person name="Grigoriev I.V."/>
            <person name="Nowrousian M."/>
        </authorList>
    </citation>
    <scope>NUCLEOTIDE SEQUENCE [LARGE SCALE GENOMIC DNA]</scope>
    <source>
        <strain evidence="14 15">CBS 389.68</strain>
    </source>
</reference>
<protein>
    <recommendedName>
        <fullName evidence="5">DASH complex subunit SPC19</fullName>
    </recommendedName>
    <alternativeName>
        <fullName evidence="12">Outer kinetochore protein SPC19</fullName>
    </alternativeName>
</protein>
<evidence type="ECO:0000256" key="6">
    <source>
        <dbReference type="ARBA" id="ARBA00022454"/>
    </source>
</evidence>
<keyword evidence="9" id="KW-0206">Cytoskeleton</keyword>
<evidence type="ECO:0000256" key="13">
    <source>
        <dbReference type="SAM" id="Coils"/>
    </source>
</evidence>
<dbReference type="OrthoDB" id="3361333at2759"/>
<keyword evidence="8" id="KW-0995">Kinetochore</keyword>
<dbReference type="InterPro" id="IPR013251">
    <property type="entry name" value="DASH_Spc19"/>
</dbReference>
<dbReference type="EMBL" id="ML220114">
    <property type="protein sequence ID" value="TGZ83290.1"/>
    <property type="molecule type" value="Genomic_DNA"/>
</dbReference>
<accession>A0A4S2N2F0</accession>
<keyword evidence="7" id="KW-0963">Cytoplasm</keyword>
<keyword evidence="10" id="KW-0539">Nucleus</keyword>
<evidence type="ECO:0000256" key="11">
    <source>
        <dbReference type="ARBA" id="ARBA00023328"/>
    </source>
</evidence>
<evidence type="ECO:0000256" key="5">
    <source>
        <dbReference type="ARBA" id="ARBA00016329"/>
    </source>
</evidence>
<evidence type="ECO:0000256" key="4">
    <source>
        <dbReference type="ARBA" id="ARBA00008952"/>
    </source>
</evidence>
<dbReference type="GO" id="GO:0005876">
    <property type="term" value="C:spindle microtubule"/>
    <property type="evidence" value="ECO:0007669"/>
    <property type="project" value="InterPro"/>
</dbReference>
<dbReference type="GO" id="GO:0042729">
    <property type="term" value="C:DASH complex"/>
    <property type="evidence" value="ECO:0007669"/>
    <property type="project" value="InterPro"/>
</dbReference>
<sequence>MSSADNALAGCVASLQNCSRLLDSSISILDSGVHDFPRISKVLQTTRHYELVSEPTIFKAQQALADEIGPEVERLLNRVEQYLAKLESREKTLIYKADLQDGRIVNRVLRPKPYASEVGDVEDKLKKAERLKVLQNKRERLEHTIERLALQTAHKERQLRMSTIYNIRS</sequence>
<keyword evidence="13" id="KW-0175">Coiled coil</keyword>
<keyword evidence="15" id="KW-1185">Reference proteome</keyword>
<evidence type="ECO:0000256" key="1">
    <source>
        <dbReference type="ARBA" id="ARBA00004123"/>
    </source>
</evidence>